<evidence type="ECO:0000259" key="2">
    <source>
        <dbReference type="Pfam" id="PF00534"/>
    </source>
</evidence>
<evidence type="ECO:0000313" key="4">
    <source>
        <dbReference type="Proteomes" id="UP000782901"/>
    </source>
</evidence>
<dbReference type="Pfam" id="PF00534">
    <property type="entry name" value="Glycos_transf_1"/>
    <property type="match status" value="1"/>
</dbReference>
<accession>A0A943HUQ8</accession>
<dbReference type="EMBL" id="JAGZEE010000042">
    <property type="protein sequence ID" value="MBS5413080.1"/>
    <property type="molecule type" value="Genomic_DNA"/>
</dbReference>
<evidence type="ECO:0000256" key="1">
    <source>
        <dbReference type="ARBA" id="ARBA00022679"/>
    </source>
</evidence>
<dbReference type="GO" id="GO:0009103">
    <property type="term" value="P:lipopolysaccharide biosynthetic process"/>
    <property type="evidence" value="ECO:0007669"/>
    <property type="project" value="TreeGrafter"/>
</dbReference>
<dbReference type="SUPFAM" id="SSF53756">
    <property type="entry name" value="UDP-Glycosyltransferase/glycogen phosphorylase"/>
    <property type="match status" value="1"/>
</dbReference>
<dbReference type="PANTHER" id="PTHR46401:SF2">
    <property type="entry name" value="GLYCOSYLTRANSFERASE WBBK-RELATED"/>
    <property type="match status" value="1"/>
</dbReference>
<protein>
    <submittedName>
        <fullName evidence="3">Glycosyltransferase</fullName>
    </submittedName>
</protein>
<organism evidence="3 4">
    <name type="scientific">Bacteroides thetaiotaomicron</name>
    <dbReference type="NCBI Taxonomy" id="818"/>
    <lineage>
        <taxon>Bacteria</taxon>
        <taxon>Pseudomonadati</taxon>
        <taxon>Bacteroidota</taxon>
        <taxon>Bacteroidia</taxon>
        <taxon>Bacteroidales</taxon>
        <taxon>Bacteroidaceae</taxon>
        <taxon>Bacteroides</taxon>
    </lineage>
</organism>
<dbReference type="CDD" id="cd03801">
    <property type="entry name" value="GT4_PimA-like"/>
    <property type="match status" value="1"/>
</dbReference>
<dbReference type="AlphaFoldDB" id="A0A943HUQ8"/>
<dbReference type="InterPro" id="IPR001296">
    <property type="entry name" value="Glyco_trans_1"/>
</dbReference>
<proteinExistence type="predicted"/>
<dbReference type="GO" id="GO:0016757">
    <property type="term" value="F:glycosyltransferase activity"/>
    <property type="evidence" value="ECO:0007669"/>
    <property type="project" value="InterPro"/>
</dbReference>
<name>A0A943HUQ8_BACT4</name>
<keyword evidence="1" id="KW-0808">Transferase</keyword>
<gene>
    <name evidence="3" type="ORF">KHY35_20630</name>
</gene>
<sequence length="331" mass="38623">MRICFYCHLSDSSLLDLVEFYRQDIDALKKLDEKLVIATRYKDIDWSCDILFIWWWSYALYPILRGRFFHSMKVVVTGTFNYNTFNCSRDYFHRPFWQKVLLKMAVKFSCMNIMVSKNEYDMMRTDWKYSNFYYSPHCIDTNVYEFSIENRNTDFILMISALSVSNVKRKCVMEVIDAIEIVRNENVKCNLKIAGIKGDAYELVRNYISYKGLDDYVELLGTISMEHKIELLQSCRCYLQPTNFEGFGVAIAEAMSCGAPIISSNRGEVSNVLGNTGILLESNTPQNIANAIKTIFRGGLNSKQYDARKRIETLFSIQRRYSDIKTIIQKM</sequence>
<feature type="domain" description="Glycosyl transferase family 1" evidence="2">
    <location>
        <begin position="167"/>
        <end position="299"/>
    </location>
</feature>
<dbReference type="PANTHER" id="PTHR46401">
    <property type="entry name" value="GLYCOSYLTRANSFERASE WBBK-RELATED"/>
    <property type="match status" value="1"/>
</dbReference>
<dbReference type="Proteomes" id="UP000782901">
    <property type="component" value="Unassembled WGS sequence"/>
</dbReference>
<evidence type="ECO:0000313" key="3">
    <source>
        <dbReference type="EMBL" id="MBS5413080.1"/>
    </source>
</evidence>
<comment type="caution">
    <text evidence="3">The sequence shown here is derived from an EMBL/GenBank/DDBJ whole genome shotgun (WGS) entry which is preliminary data.</text>
</comment>
<dbReference type="Gene3D" id="3.40.50.2000">
    <property type="entry name" value="Glycogen Phosphorylase B"/>
    <property type="match status" value="2"/>
</dbReference>
<reference evidence="3" key="1">
    <citation type="submission" date="2021-02" db="EMBL/GenBank/DDBJ databases">
        <title>Infant gut strain persistence is associated with maternal origin, phylogeny, and functional potential including surface adhesion and iron acquisition.</title>
        <authorList>
            <person name="Lou Y.C."/>
        </authorList>
    </citation>
    <scope>NUCLEOTIDE SEQUENCE</scope>
    <source>
        <strain evidence="3">L3_082_243G1_dasL3_082_243G1_maxbin2.maxbin.015s ta_sub</strain>
    </source>
</reference>